<accession>A0A5B7CSK6</accession>
<dbReference type="AlphaFoldDB" id="A0A5B7CSK6"/>
<reference evidence="2 3" key="1">
    <citation type="submission" date="2019-05" db="EMBL/GenBank/DDBJ databases">
        <title>Another draft genome of Portunus trituberculatus and its Hox gene families provides insights of decapod evolution.</title>
        <authorList>
            <person name="Jeong J.-H."/>
            <person name="Song I."/>
            <person name="Kim S."/>
            <person name="Choi T."/>
            <person name="Kim D."/>
            <person name="Ryu S."/>
            <person name="Kim W."/>
        </authorList>
    </citation>
    <scope>NUCLEOTIDE SEQUENCE [LARGE SCALE GENOMIC DNA]</scope>
    <source>
        <tissue evidence="2">Muscle</tissue>
    </source>
</reference>
<keyword evidence="3" id="KW-1185">Reference proteome</keyword>
<feature type="region of interest" description="Disordered" evidence="1">
    <location>
        <begin position="89"/>
        <end position="115"/>
    </location>
</feature>
<gene>
    <name evidence="2" type="ORF">E2C01_005485</name>
</gene>
<dbReference type="Proteomes" id="UP000324222">
    <property type="component" value="Unassembled WGS sequence"/>
</dbReference>
<name>A0A5B7CSK6_PORTR</name>
<sequence length="115" mass="12699">MSWLECQNLVNNSSLSTVCLSPEVFVPSQLKTRNDILLSDSTNISGTIFQESTDLLKFFPPLRSLESQPPSSHVRLAVPLLPSHNLVCHAPLTPSSSQPPPHQQPSRQTPQKKSM</sequence>
<proteinExistence type="predicted"/>
<evidence type="ECO:0000313" key="2">
    <source>
        <dbReference type="EMBL" id="MPC12777.1"/>
    </source>
</evidence>
<organism evidence="2 3">
    <name type="scientific">Portunus trituberculatus</name>
    <name type="common">Swimming crab</name>
    <name type="synonym">Neptunus trituberculatus</name>
    <dbReference type="NCBI Taxonomy" id="210409"/>
    <lineage>
        <taxon>Eukaryota</taxon>
        <taxon>Metazoa</taxon>
        <taxon>Ecdysozoa</taxon>
        <taxon>Arthropoda</taxon>
        <taxon>Crustacea</taxon>
        <taxon>Multicrustacea</taxon>
        <taxon>Malacostraca</taxon>
        <taxon>Eumalacostraca</taxon>
        <taxon>Eucarida</taxon>
        <taxon>Decapoda</taxon>
        <taxon>Pleocyemata</taxon>
        <taxon>Brachyura</taxon>
        <taxon>Eubrachyura</taxon>
        <taxon>Portunoidea</taxon>
        <taxon>Portunidae</taxon>
        <taxon>Portuninae</taxon>
        <taxon>Portunus</taxon>
    </lineage>
</organism>
<protein>
    <submittedName>
        <fullName evidence="2">Uncharacterized protein</fullName>
    </submittedName>
</protein>
<feature type="compositionally biased region" description="Low complexity" evidence="1">
    <location>
        <begin position="104"/>
        <end position="115"/>
    </location>
</feature>
<evidence type="ECO:0000313" key="3">
    <source>
        <dbReference type="Proteomes" id="UP000324222"/>
    </source>
</evidence>
<dbReference type="EMBL" id="VSRR010000236">
    <property type="protein sequence ID" value="MPC12777.1"/>
    <property type="molecule type" value="Genomic_DNA"/>
</dbReference>
<comment type="caution">
    <text evidence="2">The sequence shown here is derived from an EMBL/GenBank/DDBJ whole genome shotgun (WGS) entry which is preliminary data.</text>
</comment>
<evidence type="ECO:0000256" key="1">
    <source>
        <dbReference type="SAM" id="MobiDB-lite"/>
    </source>
</evidence>